<name>A0AAT9JTJ3_SYNEL</name>
<feature type="compositionally biased region" description="Polar residues" evidence="1">
    <location>
        <begin position="94"/>
        <end position="103"/>
    </location>
</feature>
<dbReference type="GO" id="GO:0030288">
    <property type="term" value="C:outer membrane-bounded periplasmic space"/>
    <property type="evidence" value="ECO:0007669"/>
    <property type="project" value="TreeGrafter"/>
</dbReference>
<organism evidence="4">
    <name type="scientific">Synechococcus elongatus PCC 11802</name>
    <dbReference type="NCBI Taxonomy" id="2283154"/>
    <lineage>
        <taxon>Bacteria</taxon>
        <taxon>Bacillati</taxon>
        <taxon>Cyanobacteriota</taxon>
        <taxon>Cyanophyceae</taxon>
        <taxon>Synechococcales</taxon>
        <taxon>Synechococcaceae</taxon>
        <taxon>Synechococcus</taxon>
    </lineage>
</organism>
<feature type="transmembrane region" description="Helical" evidence="2">
    <location>
        <begin position="27"/>
        <end position="43"/>
    </location>
</feature>
<dbReference type="PANTHER" id="PTHR30032:SF4">
    <property type="entry name" value="AMIDASE ENHANCER"/>
    <property type="match status" value="1"/>
</dbReference>
<keyword evidence="2" id="KW-0472">Membrane</keyword>
<dbReference type="GO" id="GO:0030435">
    <property type="term" value="P:sporulation resulting in formation of a cellular spore"/>
    <property type="evidence" value="ECO:0007669"/>
    <property type="project" value="InterPro"/>
</dbReference>
<feature type="compositionally biased region" description="Basic and acidic residues" evidence="1">
    <location>
        <begin position="1"/>
        <end position="13"/>
    </location>
</feature>
<feature type="region of interest" description="Disordered" evidence="1">
    <location>
        <begin position="73"/>
        <end position="120"/>
    </location>
</feature>
<feature type="compositionally biased region" description="Low complexity" evidence="1">
    <location>
        <begin position="73"/>
        <end position="90"/>
    </location>
</feature>
<keyword evidence="2" id="KW-1133">Transmembrane helix</keyword>
<dbReference type="InterPro" id="IPR013486">
    <property type="entry name" value="SpoIID/LytB"/>
</dbReference>
<protein>
    <submittedName>
        <fullName evidence="4">SpoIID/LytB domain-containing protein</fullName>
    </submittedName>
</protein>
<dbReference type="RefSeq" id="WP_208677584.1">
    <property type="nucleotide sequence ID" value="NZ_CP034671.2"/>
</dbReference>
<dbReference type="AlphaFoldDB" id="A0AAT9JTJ3"/>
<reference evidence="4" key="1">
    <citation type="submission" date="2024-01" db="EMBL/GenBank/DDBJ databases">
        <title>Synechococcus elongatus PCC 11802, a close yet different native of Synechococcus elongatus PCC 11801.</title>
        <authorList>
            <person name="Jaiswal D."/>
            <person name="Sengupta A."/>
            <person name="Sengupta S."/>
            <person name="Pakrasi H.B."/>
            <person name="Wangikar P."/>
        </authorList>
    </citation>
    <scope>NUCLEOTIDE SEQUENCE</scope>
    <source>
        <strain evidence="4">PCC 11802</strain>
    </source>
</reference>
<dbReference type="PANTHER" id="PTHR30032">
    <property type="entry name" value="N-ACETYLMURAMOYL-L-ALANINE AMIDASE-RELATED"/>
    <property type="match status" value="1"/>
</dbReference>
<evidence type="ECO:0000259" key="3">
    <source>
        <dbReference type="Pfam" id="PF08486"/>
    </source>
</evidence>
<gene>
    <name evidence="4" type="ORF">EKO22_02090</name>
</gene>
<feature type="region of interest" description="Disordered" evidence="1">
    <location>
        <begin position="1"/>
        <end position="21"/>
    </location>
</feature>
<evidence type="ECO:0000256" key="1">
    <source>
        <dbReference type="SAM" id="MobiDB-lite"/>
    </source>
</evidence>
<dbReference type="NCBIfam" id="TIGR02669">
    <property type="entry name" value="SpoIID_LytB"/>
    <property type="match status" value="1"/>
</dbReference>
<dbReference type="InterPro" id="IPR051922">
    <property type="entry name" value="Bact_Sporulation_Assoc"/>
</dbReference>
<dbReference type="Pfam" id="PF08486">
    <property type="entry name" value="SpoIID"/>
    <property type="match status" value="1"/>
</dbReference>
<evidence type="ECO:0000313" key="4">
    <source>
        <dbReference type="EMBL" id="QFZ91336.2"/>
    </source>
</evidence>
<dbReference type="EMBL" id="CP034671">
    <property type="protein sequence ID" value="QFZ91336.2"/>
    <property type="molecule type" value="Genomic_DNA"/>
</dbReference>
<proteinExistence type="predicted"/>
<keyword evidence="2" id="KW-0812">Transmembrane</keyword>
<dbReference type="InterPro" id="IPR013693">
    <property type="entry name" value="SpoIID/LytB_N"/>
</dbReference>
<evidence type="ECO:0000256" key="2">
    <source>
        <dbReference type="SAM" id="Phobius"/>
    </source>
</evidence>
<feature type="domain" description="Sporulation stage II protein D amidase enhancer LytB N-terminal" evidence="3">
    <location>
        <begin position="216"/>
        <end position="305"/>
    </location>
</feature>
<accession>A0AAT9JTJ3</accession>
<sequence>MTDRSATAERTAERVLNGSQRRQARRWLVGGAVVLPLVTLWGVNSLRQSQPNAAELQAIQDSEQALERLLSVNPTDNPTATPASPNAAVPAQPPTGSSPSAASRTALPDPRSAPTLTIPSSNQPAPALLIRVAIARDGSQVTVGSQTGGYLTREDGQILGTLSAGEAASVTAQAGRLRLASWTSGGPLWLQPAQGGAVLVNGKPYRGKLKLIAEGDRLIAVNYVDLEQYLVSVVGSEMPASWPLEALKAQAVAARSYAIAHMARPASAYFDLGSTTRWQVYSGINSETGRVEQAVRKTAGLLLSYRGGIVESLYAATNEIVAEAHGHLGASMSQHGARELAEQGFDFTRILGNYYRGAQLARLSL</sequence>